<feature type="transmembrane region" description="Helical" evidence="1">
    <location>
        <begin position="12"/>
        <end position="34"/>
    </location>
</feature>
<proteinExistence type="predicted"/>
<keyword evidence="3" id="KW-1185">Reference proteome</keyword>
<name>A0A195DXN2_9HYME</name>
<keyword evidence="1" id="KW-0812">Transmembrane</keyword>
<dbReference type="EMBL" id="KQ980107">
    <property type="protein sequence ID" value="KYN17660.1"/>
    <property type="molecule type" value="Genomic_DNA"/>
</dbReference>
<keyword evidence="1" id="KW-1133">Transmembrane helix</keyword>
<dbReference type="AlphaFoldDB" id="A0A195DXN2"/>
<keyword evidence="1" id="KW-0472">Membrane</keyword>
<protein>
    <submittedName>
        <fullName evidence="2">Uncharacterized protein</fullName>
    </submittedName>
</protein>
<accession>A0A195DXN2</accession>
<evidence type="ECO:0000256" key="1">
    <source>
        <dbReference type="SAM" id="Phobius"/>
    </source>
</evidence>
<sequence length="51" mass="5635">MGYRPRSTHLMLMRYCANATASGFPVMVIVRSVAPPSLSSQLLIRIMAPEI</sequence>
<gene>
    <name evidence="2" type="ORF">ALC57_10029</name>
</gene>
<reference evidence="2 3" key="1">
    <citation type="submission" date="2015-09" db="EMBL/GenBank/DDBJ databases">
        <title>Trachymyrmex cornetzi WGS genome.</title>
        <authorList>
            <person name="Nygaard S."/>
            <person name="Hu H."/>
            <person name="Boomsma J."/>
            <person name="Zhang G."/>
        </authorList>
    </citation>
    <scope>NUCLEOTIDE SEQUENCE [LARGE SCALE GENOMIC DNA]</scope>
    <source>
        <strain evidence="2">Tcor2-1</strain>
        <tissue evidence="2">Whole body</tissue>
    </source>
</reference>
<dbReference type="Proteomes" id="UP000078492">
    <property type="component" value="Unassembled WGS sequence"/>
</dbReference>
<evidence type="ECO:0000313" key="2">
    <source>
        <dbReference type="EMBL" id="KYN17660.1"/>
    </source>
</evidence>
<evidence type="ECO:0000313" key="3">
    <source>
        <dbReference type="Proteomes" id="UP000078492"/>
    </source>
</evidence>
<organism evidence="2 3">
    <name type="scientific">Trachymyrmex cornetzi</name>
    <dbReference type="NCBI Taxonomy" id="471704"/>
    <lineage>
        <taxon>Eukaryota</taxon>
        <taxon>Metazoa</taxon>
        <taxon>Ecdysozoa</taxon>
        <taxon>Arthropoda</taxon>
        <taxon>Hexapoda</taxon>
        <taxon>Insecta</taxon>
        <taxon>Pterygota</taxon>
        <taxon>Neoptera</taxon>
        <taxon>Endopterygota</taxon>
        <taxon>Hymenoptera</taxon>
        <taxon>Apocrita</taxon>
        <taxon>Aculeata</taxon>
        <taxon>Formicoidea</taxon>
        <taxon>Formicidae</taxon>
        <taxon>Myrmicinae</taxon>
        <taxon>Trachymyrmex</taxon>
    </lineage>
</organism>